<feature type="transmembrane region" description="Helical" evidence="2">
    <location>
        <begin position="76"/>
        <end position="98"/>
    </location>
</feature>
<keyword evidence="2" id="KW-0472">Membrane</keyword>
<feature type="compositionally biased region" description="Basic residues" evidence="1">
    <location>
        <begin position="569"/>
        <end position="579"/>
    </location>
</feature>
<protein>
    <submittedName>
        <fullName evidence="3">Uncharacterized protein</fullName>
    </submittedName>
</protein>
<sequence length="579" mass="65033">MPFIVAAVGSILGGISLLFGTVATGVVVSSTLSSGDAVGPTPGRMPSRAPSFVVGPAPGTMPTAAPSLNAVTENDVATIAAIAGLAAIVIVSGIRYYYYLPPKNQNESDEEYRERLEYIRPEPLTNAMKDRLASAGVNEIYQYIGVFEELIDNVEYDEYGIASKVNMYNPKVISKDKPKVYIFTNGYVTVFDKPENYNKDEETTIDSLENITFTSSLYRNVKQINKLTVKQGNNEIELLNGMNYKIGKGGYLEFFYERNGSVGISGITTEAITNKELLKQNKNMCGVKEGTEYLEGRTKCIGVDIVPHTEKEKDDQLILYNGDSEKMDKLYTAITQSINYESALKRKLEGIERKIKQYENGENKEQIIKDSKNQDNVRREIAEALNIVTSAQAEVDLSKPFGTWVMVFGEGVLGTGVFFKNDTKLRRRYVVIKDTTLYYFSKDIFNEMTDSTDVTVIENNDNIEITINGRTYKADKKFTVRNVDGPTICDYASDLETRQMVNITHNKGSKDLYGTQTNDGIQGLSKYIKQAIPNNIGGMKNRTLRKRYSNRIRASKRNRRASKRISAFRSRRSRRMKLF</sequence>
<proteinExistence type="predicted"/>
<organism evidence="3">
    <name type="scientific">viral metagenome</name>
    <dbReference type="NCBI Taxonomy" id="1070528"/>
    <lineage>
        <taxon>unclassified sequences</taxon>
        <taxon>metagenomes</taxon>
        <taxon>organismal metagenomes</taxon>
    </lineage>
</organism>
<accession>A0A6C0D5C5</accession>
<reference evidence="3" key="1">
    <citation type="journal article" date="2020" name="Nature">
        <title>Giant virus diversity and host interactions through global metagenomics.</title>
        <authorList>
            <person name="Schulz F."/>
            <person name="Roux S."/>
            <person name="Paez-Espino D."/>
            <person name="Jungbluth S."/>
            <person name="Walsh D.A."/>
            <person name="Denef V.J."/>
            <person name="McMahon K.D."/>
            <person name="Konstantinidis K.T."/>
            <person name="Eloe-Fadrosh E.A."/>
            <person name="Kyrpides N.C."/>
            <person name="Woyke T."/>
        </authorList>
    </citation>
    <scope>NUCLEOTIDE SEQUENCE</scope>
    <source>
        <strain evidence="3">GVMAG-M-3300023174-111</strain>
    </source>
</reference>
<keyword evidence="2" id="KW-1133">Transmembrane helix</keyword>
<evidence type="ECO:0000313" key="3">
    <source>
        <dbReference type="EMBL" id="QHT10905.1"/>
    </source>
</evidence>
<dbReference type="EMBL" id="MN739530">
    <property type="protein sequence ID" value="QHT10905.1"/>
    <property type="molecule type" value="Genomic_DNA"/>
</dbReference>
<evidence type="ECO:0000256" key="1">
    <source>
        <dbReference type="SAM" id="MobiDB-lite"/>
    </source>
</evidence>
<keyword evidence="2" id="KW-0812">Transmembrane</keyword>
<feature type="region of interest" description="Disordered" evidence="1">
    <location>
        <begin position="555"/>
        <end position="579"/>
    </location>
</feature>
<dbReference type="AlphaFoldDB" id="A0A6C0D5C5"/>
<name>A0A6C0D5C5_9ZZZZ</name>
<evidence type="ECO:0000256" key="2">
    <source>
        <dbReference type="SAM" id="Phobius"/>
    </source>
</evidence>